<dbReference type="SUPFAM" id="SSF52218">
    <property type="entry name" value="Flavoproteins"/>
    <property type="match status" value="1"/>
</dbReference>
<dbReference type="GO" id="GO:0009055">
    <property type="term" value="F:electron transfer activity"/>
    <property type="evidence" value="ECO:0007669"/>
    <property type="project" value="InterPro"/>
</dbReference>
<organism evidence="2">
    <name type="scientific">Trepomonas sp. PC1</name>
    <dbReference type="NCBI Taxonomy" id="1076344"/>
    <lineage>
        <taxon>Eukaryota</taxon>
        <taxon>Metamonada</taxon>
        <taxon>Diplomonadida</taxon>
        <taxon>Hexamitidae</taxon>
        <taxon>Hexamitinae</taxon>
        <taxon>Trepomonas</taxon>
    </lineage>
</organism>
<dbReference type="EMBL" id="GDID01000683">
    <property type="protein sequence ID" value="JAP95923.1"/>
    <property type="molecule type" value="Transcribed_RNA"/>
</dbReference>
<evidence type="ECO:0000259" key="1">
    <source>
        <dbReference type="PROSITE" id="PS50902"/>
    </source>
</evidence>
<evidence type="ECO:0000313" key="2">
    <source>
        <dbReference type="EMBL" id="JAP95923.1"/>
    </source>
</evidence>
<sequence>VFWTGVIDWSIRHFHGYETANGTTYNSYLINDAQPTLVDTVHHKFFDEFVARLTSVVQLDQIKYLICLHAEPDHSSAMPLIVPYLTSATILCTERCKTTLLKLYPTLQFARFQIVNAKSEISIGLKTLKFIPTPMLHWPEQMWCLCQNYLFSSDAFGQHQAVAEHFSDEIDLYQCMYLAKEYYANILAPYQSQVGRALEVASQLTVNHVFTAHGVSFRNEHIQHVFKLYQQLHENIKQQKIVLIYDTMYGSVQQICQIFSEGVSSEGFSIQLFSLKHTPLSKLALEVIDASAIVLASATFNAHPMPMIFQVMNYMRGLQILANKQATVINTSGWAGINDKLVELLEQCKCDVCWRDGFNVQFKVDAEQKQKLYERGKEFAQRCRE</sequence>
<dbReference type="InterPro" id="IPR029039">
    <property type="entry name" value="Flavoprotein-like_sf"/>
</dbReference>
<dbReference type="PANTHER" id="PTHR43717">
    <property type="entry name" value="ANAEROBIC NITRIC OXIDE REDUCTASE FLAVORUBREDOXIN"/>
    <property type="match status" value="1"/>
</dbReference>
<dbReference type="GO" id="GO:0016491">
    <property type="term" value="F:oxidoreductase activity"/>
    <property type="evidence" value="ECO:0007669"/>
    <property type="project" value="InterPro"/>
</dbReference>
<proteinExistence type="predicted"/>
<dbReference type="InterPro" id="IPR016440">
    <property type="entry name" value="Rubredoxin-O_OxRdtase"/>
</dbReference>
<dbReference type="InterPro" id="IPR036866">
    <property type="entry name" value="RibonucZ/Hydroxyglut_hydro"/>
</dbReference>
<accession>A0A146KGW0</accession>
<dbReference type="Gene3D" id="3.60.15.10">
    <property type="entry name" value="Ribonuclease Z/Hydroxyacylglutathione hydrolase-like"/>
    <property type="match status" value="1"/>
</dbReference>
<dbReference type="CDD" id="cd07709">
    <property type="entry name" value="flavodiiron_proteins_MBL-fold"/>
    <property type="match status" value="1"/>
</dbReference>
<dbReference type="AlphaFoldDB" id="A0A146KGW0"/>
<dbReference type="InterPro" id="IPR045761">
    <property type="entry name" value="ODP_dom"/>
</dbReference>
<dbReference type="Gene3D" id="3.40.50.360">
    <property type="match status" value="1"/>
</dbReference>
<feature type="domain" description="Flavodoxin-like" evidence="1">
    <location>
        <begin position="241"/>
        <end position="380"/>
    </location>
</feature>
<dbReference type="PROSITE" id="PS50902">
    <property type="entry name" value="FLAVODOXIN_LIKE"/>
    <property type="match status" value="1"/>
</dbReference>
<dbReference type="SMART" id="SM00849">
    <property type="entry name" value="Lactamase_B"/>
    <property type="match status" value="1"/>
</dbReference>
<dbReference type="Pfam" id="PF19583">
    <property type="entry name" value="ODP"/>
    <property type="match status" value="1"/>
</dbReference>
<protein>
    <submittedName>
        <fullName evidence="2">A-type flavoprotein</fullName>
    </submittedName>
</protein>
<dbReference type="InterPro" id="IPR001279">
    <property type="entry name" value="Metallo-B-lactamas"/>
</dbReference>
<dbReference type="PIRSF" id="PIRSF005243">
    <property type="entry name" value="ROO"/>
    <property type="match status" value="1"/>
</dbReference>
<dbReference type="PANTHER" id="PTHR43717:SF1">
    <property type="entry name" value="ANAEROBIC NITRIC OXIDE REDUCTASE FLAVORUBREDOXIN"/>
    <property type="match status" value="1"/>
</dbReference>
<name>A0A146KGW0_9EUKA</name>
<reference evidence="2" key="1">
    <citation type="submission" date="2015-07" db="EMBL/GenBank/DDBJ databases">
        <title>Adaptation to a free-living lifestyle via gene acquisitions in the diplomonad Trepomonas sp. PC1.</title>
        <authorList>
            <person name="Xu F."/>
            <person name="Jerlstrom-Hultqvist J."/>
            <person name="Kolisko M."/>
            <person name="Simpson A.G.B."/>
            <person name="Roger A.J."/>
            <person name="Svard S.G."/>
            <person name="Andersson J.O."/>
        </authorList>
    </citation>
    <scope>NUCLEOTIDE SEQUENCE</scope>
    <source>
        <strain evidence="2">PC1</strain>
    </source>
</reference>
<feature type="non-terminal residue" evidence="2">
    <location>
        <position position="1"/>
    </location>
</feature>
<dbReference type="InterPro" id="IPR008254">
    <property type="entry name" value="Flavodoxin/NO_synth"/>
</dbReference>
<dbReference type="SUPFAM" id="SSF56281">
    <property type="entry name" value="Metallo-hydrolase/oxidoreductase"/>
    <property type="match status" value="1"/>
</dbReference>
<dbReference type="GO" id="GO:0010181">
    <property type="term" value="F:FMN binding"/>
    <property type="evidence" value="ECO:0007669"/>
    <property type="project" value="InterPro"/>
</dbReference>
<gene>
    <name evidence="2" type="ORF">TPC1_10917</name>
</gene>
<dbReference type="GO" id="GO:0046872">
    <property type="term" value="F:metal ion binding"/>
    <property type="evidence" value="ECO:0007669"/>
    <property type="project" value="InterPro"/>
</dbReference>